<comment type="caution">
    <text evidence="1">The sequence shown here is derived from an EMBL/GenBank/DDBJ whole genome shotgun (WGS) entry which is preliminary data.</text>
</comment>
<sequence>MKLPRQNDAVGLAARTTDVVQSGGERLVYTEKVAPLWRGTVQLTLTGQAEKVRGFEPFMSTKKKLVKVYKLVKTNTF</sequence>
<proteinExistence type="predicted"/>
<name>A0A1F7UW34_9BACT</name>
<reference evidence="1 2" key="1">
    <citation type="journal article" date="2016" name="Nat. Commun.">
        <title>Thousands of microbial genomes shed light on interconnected biogeochemical processes in an aquifer system.</title>
        <authorList>
            <person name="Anantharaman K."/>
            <person name="Brown C.T."/>
            <person name="Hug L.A."/>
            <person name="Sharon I."/>
            <person name="Castelle C.J."/>
            <person name="Probst A.J."/>
            <person name="Thomas B.C."/>
            <person name="Singh A."/>
            <person name="Wilkins M.J."/>
            <person name="Karaoz U."/>
            <person name="Brodie E.L."/>
            <person name="Williams K.H."/>
            <person name="Hubbard S.S."/>
            <person name="Banfield J.F."/>
        </authorList>
    </citation>
    <scope>NUCLEOTIDE SEQUENCE [LARGE SCALE GENOMIC DNA]</scope>
</reference>
<dbReference type="AlphaFoldDB" id="A0A1F7UW34"/>
<gene>
    <name evidence="1" type="ORF">A2936_03775</name>
</gene>
<evidence type="ECO:0000313" key="1">
    <source>
        <dbReference type="EMBL" id="OGL82512.1"/>
    </source>
</evidence>
<evidence type="ECO:0000313" key="2">
    <source>
        <dbReference type="Proteomes" id="UP000176846"/>
    </source>
</evidence>
<protein>
    <submittedName>
        <fullName evidence="1">Uncharacterized protein</fullName>
    </submittedName>
</protein>
<dbReference type="Proteomes" id="UP000176846">
    <property type="component" value="Unassembled WGS sequence"/>
</dbReference>
<accession>A0A1F7UW34</accession>
<dbReference type="EMBL" id="MGEK01000019">
    <property type="protein sequence ID" value="OGL82512.1"/>
    <property type="molecule type" value="Genomic_DNA"/>
</dbReference>
<organism evidence="1 2">
    <name type="scientific">Candidatus Uhrbacteria bacterium RIFCSPLOWO2_01_FULL_47_25</name>
    <dbReference type="NCBI Taxonomy" id="1802402"/>
    <lineage>
        <taxon>Bacteria</taxon>
        <taxon>Candidatus Uhriibacteriota</taxon>
    </lineage>
</organism>